<evidence type="ECO:0000313" key="9">
    <source>
        <dbReference type="Proteomes" id="UP000693970"/>
    </source>
</evidence>
<comment type="caution">
    <text evidence="8">The sequence shown here is derived from an EMBL/GenBank/DDBJ whole genome shotgun (WGS) entry which is preliminary data.</text>
</comment>
<dbReference type="AlphaFoldDB" id="A0A9K3K4Y1"/>
<reference evidence="8" key="1">
    <citation type="journal article" date="2021" name="Sci. Rep.">
        <title>Diploid genomic architecture of Nitzschia inconspicua, an elite biomass production diatom.</title>
        <authorList>
            <person name="Oliver A."/>
            <person name="Podell S."/>
            <person name="Pinowska A."/>
            <person name="Traller J.C."/>
            <person name="Smith S.R."/>
            <person name="McClure R."/>
            <person name="Beliaev A."/>
            <person name="Bohutskyi P."/>
            <person name="Hill E.A."/>
            <person name="Rabines A."/>
            <person name="Zheng H."/>
            <person name="Allen L.Z."/>
            <person name="Kuo A."/>
            <person name="Grigoriev I.V."/>
            <person name="Allen A.E."/>
            <person name="Hazlebeck D."/>
            <person name="Allen E.E."/>
        </authorList>
    </citation>
    <scope>NUCLEOTIDE SEQUENCE</scope>
    <source>
        <strain evidence="8">Hildebrandi</strain>
    </source>
</reference>
<keyword evidence="6" id="KW-0482">Metalloprotease</keyword>
<accession>A0A9K3K4Y1</accession>
<dbReference type="PROSITE" id="PS50249">
    <property type="entry name" value="MPN"/>
    <property type="match status" value="1"/>
</dbReference>
<evidence type="ECO:0000256" key="1">
    <source>
        <dbReference type="ARBA" id="ARBA00022670"/>
    </source>
</evidence>
<keyword evidence="5" id="KW-0647">Proteasome</keyword>
<evidence type="ECO:0000256" key="2">
    <source>
        <dbReference type="ARBA" id="ARBA00022723"/>
    </source>
</evidence>
<keyword evidence="2" id="KW-0479">Metal-binding</keyword>
<keyword evidence="1 8" id="KW-0645">Protease</keyword>
<feature type="domain" description="MPN" evidence="7">
    <location>
        <begin position="33"/>
        <end position="165"/>
    </location>
</feature>
<keyword evidence="9" id="KW-1185">Reference proteome</keyword>
<organism evidence="8 9">
    <name type="scientific">Nitzschia inconspicua</name>
    <dbReference type="NCBI Taxonomy" id="303405"/>
    <lineage>
        <taxon>Eukaryota</taxon>
        <taxon>Sar</taxon>
        <taxon>Stramenopiles</taxon>
        <taxon>Ochrophyta</taxon>
        <taxon>Bacillariophyta</taxon>
        <taxon>Bacillariophyceae</taxon>
        <taxon>Bacillariophycidae</taxon>
        <taxon>Bacillariales</taxon>
        <taxon>Bacillariaceae</taxon>
        <taxon>Nitzschia</taxon>
    </lineage>
</organism>
<dbReference type="InterPro" id="IPR050242">
    <property type="entry name" value="JAMM_MPN+_peptidase_M67A"/>
</dbReference>
<dbReference type="CDD" id="cd08069">
    <property type="entry name" value="MPN_RPN11_CSN5"/>
    <property type="match status" value="1"/>
</dbReference>
<dbReference type="SMART" id="SM00232">
    <property type="entry name" value="JAB_MPN"/>
    <property type="match status" value="1"/>
</dbReference>
<gene>
    <name evidence="8" type="ORF">IV203_024579</name>
</gene>
<sequence>MERLQQLMRGMPGGVSLGGAGSDSPTPDCAEKVHVSSLALLKMLKHGRAGVPMEVMGLMLGQFVDEYTINCVDVFAMPQSGTTVTVEAVDSVFQTNMMEMLTQTGRPEIVVGCFEALNDRAVALVVDPIQSVKGKVVIDCFRLINPQLMMLGQEPRQTTSNIGHLQKPSIQALIHGLNRHYYSIVIDYRKNELEEQMLMNLHKRNWTSGLSLEKFEDHQRSNADVVDKMLKLSTEYNERVKQEEGKTSEQILVDNVGKIDPKRHLEISVNELMSSNIIQCLGTMLDTVVF</sequence>
<dbReference type="Pfam" id="PF01398">
    <property type="entry name" value="JAB"/>
    <property type="match status" value="1"/>
</dbReference>
<evidence type="ECO:0000259" key="7">
    <source>
        <dbReference type="PROSITE" id="PS50249"/>
    </source>
</evidence>
<dbReference type="InterPro" id="IPR056263">
    <property type="entry name" value="RPN11_C"/>
</dbReference>
<evidence type="ECO:0000256" key="3">
    <source>
        <dbReference type="ARBA" id="ARBA00022801"/>
    </source>
</evidence>
<keyword evidence="3" id="KW-0378">Hydrolase</keyword>
<name>A0A9K3K4Y1_9STRA</name>
<proteinExistence type="predicted"/>
<dbReference type="GO" id="GO:0006508">
    <property type="term" value="P:proteolysis"/>
    <property type="evidence" value="ECO:0007669"/>
    <property type="project" value="UniProtKB-KW"/>
</dbReference>
<dbReference type="PANTHER" id="PTHR10410">
    <property type="entry name" value="EUKARYOTIC TRANSLATION INITIATION FACTOR 3 -RELATED"/>
    <property type="match status" value="1"/>
</dbReference>
<evidence type="ECO:0000313" key="8">
    <source>
        <dbReference type="EMBL" id="KAG7336645.1"/>
    </source>
</evidence>
<evidence type="ECO:0000256" key="6">
    <source>
        <dbReference type="ARBA" id="ARBA00023049"/>
    </source>
</evidence>
<protein>
    <submittedName>
        <fullName evidence="8">JAB1/Mov34/MPN/PAD-1 ubiquitin protease</fullName>
    </submittedName>
</protein>
<dbReference type="EMBL" id="JAGRRH010000114">
    <property type="protein sequence ID" value="KAG7336645.1"/>
    <property type="molecule type" value="Genomic_DNA"/>
</dbReference>
<dbReference type="GO" id="GO:0008237">
    <property type="term" value="F:metallopeptidase activity"/>
    <property type="evidence" value="ECO:0007669"/>
    <property type="project" value="UniProtKB-KW"/>
</dbReference>
<dbReference type="Proteomes" id="UP000693970">
    <property type="component" value="Unassembled WGS sequence"/>
</dbReference>
<reference evidence="8" key="2">
    <citation type="submission" date="2021-04" db="EMBL/GenBank/DDBJ databases">
        <authorList>
            <person name="Podell S."/>
        </authorList>
    </citation>
    <scope>NUCLEOTIDE SEQUENCE</scope>
    <source>
        <strain evidence="8">Hildebrandi</strain>
    </source>
</reference>
<evidence type="ECO:0000256" key="5">
    <source>
        <dbReference type="ARBA" id="ARBA00022942"/>
    </source>
</evidence>
<dbReference type="Pfam" id="PF23594">
    <property type="entry name" value="RPN11_C"/>
    <property type="match status" value="1"/>
</dbReference>
<dbReference type="InterPro" id="IPR000555">
    <property type="entry name" value="JAMM/MPN+_dom"/>
</dbReference>
<dbReference type="GO" id="GO:0046872">
    <property type="term" value="F:metal ion binding"/>
    <property type="evidence" value="ECO:0007669"/>
    <property type="project" value="UniProtKB-KW"/>
</dbReference>
<evidence type="ECO:0000256" key="4">
    <source>
        <dbReference type="ARBA" id="ARBA00022833"/>
    </source>
</evidence>
<keyword evidence="4" id="KW-0862">Zinc</keyword>
<dbReference type="OrthoDB" id="605656at2759"/>
<dbReference type="InterPro" id="IPR037518">
    <property type="entry name" value="MPN"/>
</dbReference>
<dbReference type="GO" id="GO:0000502">
    <property type="term" value="C:proteasome complex"/>
    <property type="evidence" value="ECO:0007669"/>
    <property type="project" value="UniProtKB-KW"/>
</dbReference>